<dbReference type="PANTHER" id="PTHR32468:SF0">
    <property type="entry name" value="K(+)_H(+) ANTIPORTER 1"/>
    <property type="match status" value="1"/>
</dbReference>
<feature type="transmembrane region" description="Helical" evidence="7">
    <location>
        <begin position="154"/>
        <end position="177"/>
    </location>
</feature>
<dbReference type="InterPro" id="IPR006153">
    <property type="entry name" value="Cation/H_exchanger_TM"/>
</dbReference>
<name>A0ABY5ZFS3_9ACTN</name>
<keyword evidence="4 7" id="KW-1133">Transmembrane helix</keyword>
<feature type="transmembrane region" description="Helical" evidence="7">
    <location>
        <begin position="59"/>
        <end position="80"/>
    </location>
</feature>
<keyword evidence="6 7" id="KW-0472">Membrane</keyword>
<keyword evidence="3 7" id="KW-0812">Transmembrane</keyword>
<evidence type="ECO:0000256" key="2">
    <source>
        <dbReference type="ARBA" id="ARBA00022448"/>
    </source>
</evidence>
<dbReference type="InterPro" id="IPR050794">
    <property type="entry name" value="CPA2_transporter"/>
</dbReference>
<gene>
    <name evidence="9" type="ORF">Drose_16035</name>
</gene>
<sequence length="470" mass="47483">MLADLTRTERPPLMRRPGRVVAAAAVLSVAAVAAIVLILRQVGGPSQAGGGPHPGTPLYLRVFAAVLVIGAVAAAGGLLARKCRQPAVVGEIAAGLLLGPSVLGRLLPGVSAALLPKDVRGVLDLIAQASLILFMFAVGAAFDAGALRRQGAAVGMLSQATMLVPFALGLLIVPLLYPSLAGEGVGTVAFAIFIGTAISITAFPVLARIVEDTGLARTPLGNLAMVCAGINDVLAWCALAAVMAVISAGSPLGVLVTVPLVAAVTAVLLLVVRPLLQRAANRLEGVEASAALRVTVVLCLVFALAGLTDRLGVHPILGAFLAGVILPRDARFLAGVPDRLGTLNRALLLPIFFASVGLSVNIGGIAGEPSLLLLGALILLVAVGGKLVTAAACARAGGLPWRASVGLGVLLNARGITEIVVLRTGLDIGVINTTAFTLLVVMALVTTAMAAPLLRRLGVSQKPDMVPNPP</sequence>
<feature type="transmembrane region" description="Helical" evidence="7">
    <location>
        <begin position="288"/>
        <end position="307"/>
    </location>
</feature>
<feature type="transmembrane region" description="Helical" evidence="7">
    <location>
        <begin position="346"/>
        <end position="366"/>
    </location>
</feature>
<protein>
    <submittedName>
        <fullName evidence="9">Cation:proton antiporter</fullName>
    </submittedName>
</protein>
<dbReference type="PANTHER" id="PTHR32468">
    <property type="entry name" value="CATION/H + ANTIPORTER"/>
    <property type="match status" value="1"/>
</dbReference>
<dbReference type="Gene3D" id="1.20.1530.20">
    <property type="match status" value="1"/>
</dbReference>
<evidence type="ECO:0000256" key="3">
    <source>
        <dbReference type="ARBA" id="ARBA00022692"/>
    </source>
</evidence>
<organism evidence="9 10">
    <name type="scientific">Dactylosporangium roseum</name>
    <dbReference type="NCBI Taxonomy" id="47989"/>
    <lineage>
        <taxon>Bacteria</taxon>
        <taxon>Bacillati</taxon>
        <taxon>Actinomycetota</taxon>
        <taxon>Actinomycetes</taxon>
        <taxon>Micromonosporales</taxon>
        <taxon>Micromonosporaceae</taxon>
        <taxon>Dactylosporangium</taxon>
    </lineage>
</organism>
<evidence type="ECO:0000256" key="1">
    <source>
        <dbReference type="ARBA" id="ARBA00004141"/>
    </source>
</evidence>
<accession>A0ABY5ZFS3</accession>
<feature type="transmembrane region" description="Helical" evidence="7">
    <location>
        <begin position="405"/>
        <end position="422"/>
    </location>
</feature>
<dbReference type="EMBL" id="CP073721">
    <property type="protein sequence ID" value="UWZ39597.1"/>
    <property type="molecule type" value="Genomic_DNA"/>
</dbReference>
<keyword evidence="10" id="KW-1185">Reference proteome</keyword>
<dbReference type="RefSeq" id="WP_260729018.1">
    <property type="nucleotide sequence ID" value="NZ_BAAABS010000003.1"/>
</dbReference>
<proteinExistence type="predicted"/>
<feature type="transmembrane region" description="Helical" evidence="7">
    <location>
        <begin position="434"/>
        <end position="454"/>
    </location>
</feature>
<reference evidence="9" key="1">
    <citation type="submission" date="2021-04" db="EMBL/GenBank/DDBJ databases">
        <title>Biosynthetic gene clusters of Dactylosporangioum roseum.</title>
        <authorList>
            <person name="Hartkoorn R.C."/>
            <person name="Beaudoing E."/>
            <person name="Hot D."/>
            <person name="Moureu S."/>
        </authorList>
    </citation>
    <scope>NUCLEOTIDE SEQUENCE</scope>
    <source>
        <strain evidence="9">NRRL B-16295</strain>
    </source>
</reference>
<keyword evidence="5" id="KW-0406">Ion transport</keyword>
<feature type="transmembrane region" description="Helical" evidence="7">
    <location>
        <begin position="121"/>
        <end position="142"/>
    </location>
</feature>
<keyword evidence="2" id="KW-0813">Transport</keyword>
<evidence type="ECO:0000313" key="10">
    <source>
        <dbReference type="Proteomes" id="UP001058271"/>
    </source>
</evidence>
<feature type="transmembrane region" description="Helical" evidence="7">
    <location>
        <begin position="252"/>
        <end position="276"/>
    </location>
</feature>
<feature type="domain" description="Cation/H+ exchanger transmembrane" evidence="8">
    <location>
        <begin position="72"/>
        <end position="454"/>
    </location>
</feature>
<evidence type="ECO:0000256" key="7">
    <source>
        <dbReference type="SAM" id="Phobius"/>
    </source>
</evidence>
<evidence type="ECO:0000313" key="9">
    <source>
        <dbReference type="EMBL" id="UWZ39597.1"/>
    </source>
</evidence>
<feature type="transmembrane region" description="Helical" evidence="7">
    <location>
        <begin position="20"/>
        <end position="39"/>
    </location>
</feature>
<evidence type="ECO:0000256" key="6">
    <source>
        <dbReference type="ARBA" id="ARBA00023136"/>
    </source>
</evidence>
<evidence type="ECO:0000256" key="4">
    <source>
        <dbReference type="ARBA" id="ARBA00022989"/>
    </source>
</evidence>
<feature type="transmembrane region" description="Helical" evidence="7">
    <location>
        <begin position="189"/>
        <end position="210"/>
    </location>
</feature>
<dbReference type="Pfam" id="PF00999">
    <property type="entry name" value="Na_H_Exchanger"/>
    <property type="match status" value="1"/>
</dbReference>
<comment type="subcellular location">
    <subcellularLocation>
        <location evidence="1">Membrane</location>
        <topology evidence="1">Multi-pass membrane protein</topology>
    </subcellularLocation>
</comment>
<evidence type="ECO:0000256" key="5">
    <source>
        <dbReference type="ARBA" id="ARBA00023065"/>
    </source>
</evidence>
<dbReference type="InterPro" id="IPR038770">
    <property type="entry name" value="Na+/solute_symporter_sf"/>
</dbReference>
<feature type="transmembrane region" description="Helical" evidence="7">
    <location>
        <begin position="92"/>
        <end position="115"/>
    </location>
</feature>
<feature type="transmembrane region" description="Helical" evidence="7">
    <location>
        <begin position="372"/>
        <end position="393"/>
    </location>
</feature>
<evidence type="ECO:0000259" key="8">
    <source>
        <dbReference type="Pfam" id="PF00999"/>
    </source>
</evidence>
<feature type="transmembrane region" description="Helical" evidence="7">
    <location>
        <begin position="222"/>
        <end position="246"/>
    </location>
</feature>
<dbReference type="Proteomes" id="UP001058271">
    <property type="component" value="Chromosome"/>
</dbReference>